<sequence>MAFLSFLSSCPKATETFGRRLGQVLRPGDVVSLAAEMGAGKTVLAAGVVRSLMGEDIDVSSPTFTIIHDYPGSPPVKHADLYRLAEPDEILELGLFDDDAAIVLVEWAEKGAAFLPPGYLEVGIHLVPEGRMIALSGDREWQERLTGRGIDEPCS</sequence>
<keyword evidence="6" id="KW-0479">Metal-binding</keyword>
<evidence type="ECO:0000256" key="8">
    <source>
        <dbReference type="ARBA" id="ARBA00022840"/>
    </source>
</evidence>
<keyword evidence="9" id="KW-0460">Magnesium</keyword>
<dbReference type="SUPFAM" id="SSF52540">
    <property type="entry name" value="P-loop containing nucleoside triphosphate hydrolases"/>
    <property type="match status" value="1"/>
</dbReference>
<dbReference type="GO" id="GO:0005737">
    <property type="term" value="C:cytoplasm"/>
    <property type="evidence" value="ECO:0007669"/>
    <property type="project" value="UniProtKB-SubCell"/>
</dbReference>
<reference evidence="12" key="1">
    <citation type="submission" date="2010-08" db="EMBL/GenBank/DDBJ databases">
        <title>Genome sequence of Parvularcula bermudensis HTCC2503.</title>
        <authorList>
            <person name="Kang D.-M."/>
            <person name="Oh H.-M."/>
            <person name="Cho J.-C."/>
        </authorList>
    </citation>
    <scope>NUCLEOTIDE SEQUENCE [LARGE SCALE GENOMIC DNA]</scope>
    <source>
        <strain evidence="12">ATCC BAA-594 / HTCC2503 / KCTC 12087</strain>
    </source>
</reference>
<dbReference type="eggNOG" id="COG0802">
    <property type="taxonomic scope" value="Bacteria"/>
</dbReference>
<comment type="subcellular location">
    <subcellularLocation>
        <location evidence="1">Cytoplasm</location>
    </subcellularLocation>
</comment>
<evidence type="ECO:0000256" key="2">
    <source>
        <dbReference type="ARBA" id="ARBA00007599"/>
    </source>
</evidence>
<proteinExistence type="inferred from homology"/>
<gene>
    <name evidence="11" type="ordered locus">PB2503_03057</name>
</gene>
<reference evidence="11 12" key="2">
    <citation type="journal article" date="2011" name="J. Bacteriol.">
        <title>Complete genome sequence of strain HTCC2503T of Parvularcula bermudensis, the type species of the order "Parvularculales" in the class Alphaproteobacteria.</title>
        <authorList>
            <person name="Oh H.M."/>
            <person name="Kang I."/>
            <person name="Vergin K.L."/>
            <person name="Kang D."/>
            <person name="Rhee K.H."/>
            <person name="Giovannoni S.J."/>
            <person name="Cho J.C."/>
        </authorList>
    </citation>
    <scope>NUCLEOTIDE SEQUENCE [LARGE SCALE GENOMIC DNA]</scope>
    <source>
        <strain evidence="12">ATCC BAA-594 / HTCC2503 / KCTC 12087</strain>
    </source>
</reference>
<protein>
    <recommendedName>
        <fullName evidence="3">tRNA threonylcarbamoyladenosine biosynthesis protein TsaE</fullName>
    </recommendedName>
    <alternativeName>
        <fullName evidence="10">t(6)A37 threonylcarbamoyladenosine biosynthesis protein TsaE</fullName>
    </alternativeName>
</protein>
<dbReference type="OrthoDB" id="9800307at2"/>
<name>E0TD29_PARBH</name>
<dbReference type="Pfam" id="PF02367">
    <property type="entry name" value="TsaE"/>
    <property type="match status" value="1"/>
</dbReference>
<dbReference type="PANTHER" id="PTHR33540:SF2">
    <property type="entry name" value="TRNA THREONYLCARBAMOYLADENOSINE BIOSYNTHESIS PROTEIN TSAE"/>
    <property type="match status" value="1"/>
</dbReference>
<evidence type="ECO:0000256" key="1">
    <source>
        <dbReference type="ARBA" id="ARBA00004496"/>
    </source>
</evidence>
<dbReference type="Gene3D" id="3.40.50.300">
    <property type="entry name" value="P-loop containing nucleotide triphosphate hydrolases"/>
    <property type="match status" value="1"/>
</dbReference>
<keyword evidence="8" id="KW-0067">ATP-binding</keyword>
<dbReference type="GO" id="GO:0005524">
    <property type="term" value="F:ATP binding"/>
    <property type="evidence" value="ECO:0007669"/>
    <property type="project" value="UniProtKB-KW"/>
</dbReference>
<dbReference type="GO" id="GO:0046872">
    <property type="term" value="F:metal ion binding"/>
    <property type="evidence" value="ECO:0007669"/>
    <property type="project" value="UniProtKB-KW"/>
</dbReference>
<dbReference type="EMBL" id="CP002156">
    <property type="protein sequence ID" value="ADM08688.1"/>
    <property type="molecule type" value="Genomic_DNA"/>
</dbReference>
<comment type="similarity">
    <text evidence="2">Belongs to the TsaE family.</text>
</comment>
<dbReference type="InterPro" id="IPR027417">
    <property type="entry name" value="P-loop_NTPase"/>
</dbReference>
<evidence type="ECO:0000256" key="5">
    <source>
        <dbReference type="ARBA" id="ARBA00022694"/>
    </source>
</evidence>
<dbReference type="NCBIfam" id="TIGR00150">
    <property type="entry name" value="T6A_YjeE"/>
    <property type="match status" value="1"/>
</dbReference>
<evidence type="ECO:0000256" key="3">
    <source>
        <dbReference type="ARBA" id="ARBA00019010"/>
    </source>
</evidence>
<dbReference type="Proteomes" id="UP000001302">
    <property type="component" value="Chromosome"/>
</dbReference>
<evidence type="ECO:0000256" key="9">
    <source>
        <dbReference type="ARBA" id="ARBA00022842"/>
    </source>
</evidence>
<evidence type="ECO:0000256" key="4">
    <source>
        <dbReference type="ARBA" id="ARBA00022490"/>
    </source>
</evidence>
<keyword evidence="4" id="KW-0963">Cytoplasm</keyword>
<dbReference type="RefSeq" id="WP_013299662.1">
    <property type="nucleotide sequence ID" value="NC_014414.1"/>
</dbReference>
<evidence type="ECO:0000256" key="10">
    <source>
        <dbReference type="ARBA" id="ARBA00032441"/>
    </source>
</evidence>
<dbReference type="HOGENOM" id="CLU_087829_3_0_5"/>
<dbReference type="GO" id="GO:0002949">
    <property type="term" value="P:tRNA threonylcarbamoyladenosine modification"/>
    <property type="evidence" value="ECO:0007669"/>
    <property type="project" value="InterPro"/>
</dbReference>
<evidence type="ECO:0000313" key="11">
    <source>
        <dbReference type="EMBL" id="ADM08688.1"/>
    </source>
</evidence>
<dbReference type="STRING" id="314260.PB2503_03057"/>
<keyword evidence="12" id="KW-1185">Reference proteome</keyword>
<organism evidence="11 12">
    <name type="scientific">Parvularcula bermudensis (strain ATCC BAA-594 / HTCC2503 / KCTC 12087)</name>
    <dbReference type="NCBI Taxonomy" id="314260"/>
    <lineage>
        <taxon>Bacteria</taxon>
        <taxon>Pseudomonadati</taxon>
        <taxon>Pseudomonadota</taxon>
        <taxon>Alphaproteobacteria</taxon>
        <taxon>Parvularculales</taxon>
        <taxon>Parvularculaceae</taxon>
        <taxon>Parvularcula</taxon>
    </lineage>
</organism>
<keyword evidence="5" id="KW-0819">tRNA processing</keyword>
<keyword evidence="7" id="KW-0547">Nucleotide-binding</keyword>
<dbReference type="InterPro" id="IPR003442">
    <property type="entry name" value="T6A_TsaE"/>
</dbReference>
<dbReference type="PANTHER" id="PTHR33540">
    <property type="entry name" value="TRNA THREONYLCARBAMOYLADENOSINE BIOSYNTHESIS PROTEIN TSAE"/>
    <property type="match status" value="1"/>
</dbReference>
<evidence type="ECO:0000313" key="12">
    <source>
        <dbReference type="Proteomes" id="UP000001302"/>
    </source>
</evidence>
<dbReference type="AlphaFoldDB" id="E0TD29"/>
<dbReference type="KEGG" id="pbr:PB2503_03057"/>
<evidence type="ECO:0000256" key="6">
    <source>
        <dbReference type="ARBA" id="ARBA00022723"/>
    </source>
</evidence>
<evidence type="ECO:0000256" key="7">
    <source>
        <dbReference type="ARBA" id="ARBA00022741"/>
    </source>
</evidence>
<accession>E0TD29</accession>